<proteinExistence type="predicted"/>
<accession>B5GWT8</accession>
<dbReference type="InterPro" id="IPR027599">
    <property type="entry name" value="PqqD-rel_X"/>
</dbReference>
<dbReference type="NCBIfam" id="TIGR04353">
    <property type="entry name" value="PqqD_rel_X"/>
    <property type="match status" value="1"/>
</dbReference>
<dbReference type="eggNOG" id="ENOG502ZK3J">
    <property type="taxonomic scope" value="Bacteria"/>
</dbReference>
<dbReference type="InterPro" id="IPR041881">
    <property type="entry name" value="PqqD_sf"/>
</dbReference>
<feature type="region of interest" description="Disordered" evidence="1">
    <location>
        <begin position="83"/>
        <end position="113"/>
    </location>
</feature>
<evidence type="ECO:0000313" key="3">
    <source>
        <dbReference type="Proteomes" id="UP000002357"/>
    </source>
</evidence>
<evidence type="ECO:0008006" key="4">
    <source>
        <dbReference type="Google" id="ProtNLM"/>
    </source>
</evidence>
<reference evidence="2 3" key="1">
    <citation type="journal article" date="2010" name="Genome Biol. Evol.">
        <title>The sequence of a 1.8-mb bacterial linear plasmid reveals a rich evolutionary reservoir of secondary metabolic pathways.</title>
        <authorList>
            <person name="Medema M.H."/>
            <person name="Trefzer A."/>
            <person name="Kovalchuk A."/>
            <person name="van den Berg M."/>
            <person name="Mueller U."/>
            <person name="Heijne W."/>
            <person name="Wu L."/>
            <person name="Alam M.T."/>
            <person name="Ronning C.M."/>
            <person name="Nierman W.C."/>
            <person name="Bovenberg R.A.L."/>
            <person name="Breitling R."/>
            <person name="Takano E."/>
        </authorList>
    </citation>
    <scope>NUCLEOTIDE SEQUENCE [LARGE SCALE GENOMIC DNA]</scope>
    <source>
        <strain evidence="3">ATCC 27064 / DSM 738 / JCM 4710 / NBRC 13307 / NCIMB 12785 / NRRL 3585 / VKM Ac-602</strain>
    </source>
</reference>
<dbReference type="OrthoDB" id="3539379at2"/>
<sequence length="113" mass="12291">MPHRIAADVVWMSDDGEVRLYDPASGEFQTLNSTATELWLLIAEGRDTEDIAAELGRRYGAEDPGQLDEITRDVTEFLTRLTRQGLLTTDEQEPPGADGGGRPPHGAQAVADV</sequence>
<protein>
    <recommendedName>
        <fullName evidence="4">PqqD family protein</fullName>
    </recommendedName>
</protein>
<gene>
    <name evidence="2" type="ORF">SCLAV_5495</name>
</gene>
<evidence type="ECO:0000313" key="2">
    <source>
        <dbReference type="EMBL" id="EFG10562.1"/>
    </source>
</evidence>
<dbReference type="InterPro" id="IPR008792">
    <property type="entry name" value="PQQD"/>
</dbReference>
<dbReference type="Pfam" id="PF05402">
    <property type="entry name" value="PqqD"/>
    <property type="match status" value="1"/>
</dbReference>
<dbReference type="EMBL" id="CM000913">
    <property type="protein sequence ID" value="EFG10562.1"/>
    <property type="molecule type" value="Genomic_DNA"/>
</dbReference>
<keyword evidence="3" id="KW-1185">Reference proteome</keyword>
<organism evidence="2 3">
    <name type="scientific">Streptomyces clavuligerus</name>
    <dbReference type="NCBI Taxonomy" id="1901"/>
    <lineage>
        <taxon>Bacteria</taxon>
        <taxon>Bacillati</taxon>
        <taxon>Actinomycetota</taxon>
        <taxon>Actinomycetes</taxon>
        <taxon>Kitasatosporales</taxon>
        <taxon>Streptomycetaceae</taxon>
        <taxon>Streptomyces</taxon>
    </lineage>
</organism>
<dbReference type="KEGG" id="sclf:BB341_01065"/>
<dbReference type="RefSeq" id="WP_003956343.1">
    <property type="nucleotide sequence ID" value="NZ_CM000913.1"/>
</dbReference>
<dbReference type="Proteomes" id="UP000002357">
    <property type="component" value="Chromosome"/>
</dbReference>
<dbReference type="Gene3D" id="1.10.10.1150">
    <property type="entry name" value="Coenzyme PQQ synthesis protein D (PqqD)"/>
    <property type="match status" value="1"/>
</dbReference>
<evidence type="ECO:0000256" key="1">
    <source>
        <dbReference type="SAM" id="MobiDB-lite"/>
    </source>
</evidence>
<dbReference type="AlphaFoldDB" id="B5GWT8"/>
<name>B5GWT8_STRCL</name>
<dbReference type="STRING" id="1901.BB341_01065"/>
<dbReference type="GeneID" id="93728113"/>